<accession>A0ABT9YQ82</accession>
<dbReference type="GO" id="GO:0004045">
    <property type="term" value="F:peptidyl-tRNA hydrolase activity"/>
    <property type="evidence" value="ECO:0007669"/>
    <property type="project" value="UniProtKB-EC"/>
</dbReference>
<comment type="caution">
    <text evidence="10">The sequence shown here is derived from an EMBL/GenBank/DDBJ whole genome shotgun (WGS) entry which is preliminary data.</text>
</comment>
<feature type="binding site" evidence="7">
    <location>
        <position position="21"/>
    </location>
    <ligand>
        <name>tRNA</name>
        <dbReference type="ChEBI" id="CHEBI:17843"/>
    </ligand>
</feature>
<feature type="site" description="Discriminates between blocked and unblocked aminoacyl-tRNA" evidence="7">
    <location>
        <position position="16"/>
    </location>
</feature>
<dbReference type="PANTHER" id="PTHR17224:SF1">
    <property type="entry name" value="PEPTIDYL-TRNA HYDROLASE"/>
    <property type="match status" value="1"/>
</dbReference>
<dbReference type="EMBL" id="JAUSUA010000009">
    <property type="protein sequence ID" value="MDQ0209189.1"/>
    <property type="molecule type" value="Genomic_DNA"/>
</dbReference>
<comment type="similarity">
    <text evidence="5 7 9">Belongs to the PTH family.</text>
</comment>
<proteinExistence type="inferred from homology"/>
<feature type="site" description="Stabilizes the basic form of H active site to accept a proton" evidence="7">
    <location>
        <position position="98"/>
    </location>
</feature>
<comment type="subunit">
    <text evidence="7">Monomer.</text>
</comment>
<feature type="active site" description="Proton acceptor" evidence="7">
    <location>
        <position position="26"/>
    </location>
</feature>
<dbReference type="Pfam" id="PF01195">
    <property type="entry name" value="Pept_tRNA_hydro"/>
    <property type="match status" value="1"/>
</dbReference>
<keyword evidence="2 7" id="KW-0820">tRNA-binding</keyword>
<feature type="binding site" evidence="7">
    <location>
        <position position="119"/>
    </location>
    <ligand>
        <name>tRNA</name>
        <dbReference type="ChEBI" id="CHEBI:17843"/>
    </ligand>
</feature>
<evidence type="ECO:0000256" key="8">
    <source>
        <dbReference type="RuleBase" id="RU000673"/>
    </source>
</evidence>
<name>A0ABT9YQ82_9BACI</name>
<feature type="binding site" evidence="7">
    <location>
        <position position="73"/>
    </location>
    <ligand>
        <name>tRNA</name>
        <dbReference type="ChEBI" id="CHEBI:17843"/>
    </ligand>
</feature>
<keyword evidence="11" id="KW-1185">Reference proteome</keyword>
<evidence type="ECO:0000313" key="11">
    <source>
        <dbReference type="Proteomes" id="UP001225034"/>
    </source>
</evidence>
<comment type="subcellular location">
    <subcellularLocation>
        <location evidence="7">Cytoplasm</location>
    </subcellularLocation>
</comment>
<evidence type="ECO:0000256" key="4">
    <source>
        <dbReference type="ARBA" id="ARBA00022884"/>
    </source>
</evidence>
<evidence type="ECO:0000313" key="10">
    <source>
        <dbReference type="EMBL" id="MDQ0209189.1"/>
    </source>
</evidence>
<dbReference type="Gene3D" id="3.40.50.1470">
    <property type="entry name" value="Peptidyl-tRNA hydrolase"/>
    <property type="match status" value="1"/>
</dbReference>
<dbReference type="InterPro" id="IPR018171">
    <property type="entry name" value="Pept_tRNA_hydro_CS"/>
</dbReference>
<evidence type="ECO:0000256" key="1">
    <source>
        <dbReference type="ARBA" id="ARBA00013260"/>
    </source>
</evidence>
<dbReference type="Proteomes" id="UP001225034">
    <property type="component" value="Unassembled WGS sequence"/>
</dbReference>
<organism evidence="10 11">
    <name type="scientific">Alkalicoccobacillus murimartini</name>
    <dbReference type="NCBI Taxonomy" id="171685"/>
    <lineage>
        <taxon>Bacteria</taxon>
        <taxon>Bacillati</taxon>
        <taxon>Bacillota</taxon>
        <taxon>Bacilli</taxon>
        <taxon>Bacillales</taxon>
        <taxon>Bacillaceae</taxon>
        <taxon>Alkalicoccobacillus</taxon>
    </lineage>
</organism>
<comment type="catalytic activity">
    <reaction evidence="7 8">
        <text>an N-acyl-L-alpha-aminoacyl-tRNA + H2O = an N-acyl-L-amino acid + a tRNA + H(+)</text>
        <dbReference type="Rhea" id="RHEA:54448"/>
        <dbReference type="Rhea" id="RHEA-COMP:10123"/>
        <dbReference type="Rhea" id="RHEA-COMP:13883"/>
        <dbReference type="ChEBI" id="CHEBI:15377"/>
        <dbReference type="ChEBI" id="CHEBI:15378"/>
        <dbReference type="ChEBI" id="CHEBI:59874"/>
        <dbReference type="ChEBI" id="CHEBI:78442"/>
        <dbReference type="ChEBI" id="CHEBI:138191"/>
        <dbReference type="EC" id="3.1.1.29"/>
    </reaction>
</comment>
<sequence>MSESREQMKVIVGLGNPGSKYAGTRHNIGFDIIDYIVKDLGIELNQSKFKGVFGTYLHKGEKIFFLKPLTYMNLSGESVAPLLNYYDIPLENLLVVYDDLDLPVGKIRLRQKGGAGGHNGIKSLLSHLGTNEFNRIRVGIDRPASGSELVHYVLGGYRPEEKEAVQDSIHQSSKAIEAWLDKPFLEVMNTFN</sequence>
<dbReference type="HAMAP" id="MF_00083">
    <property type="entry name" value="Pept_tRNA_hydro_bact"/>
    <property type="match status" value="1"/>
</dbReference>
<comment type="function">
    <text evidence="7">Hydrolyzes ribosome-free peptidyl-tRNAs (with 1 or more amino acids incorporated), which drop off the ribosome during protein synthesis, or as a result of ribosome stalling.</text>
</comment>
<dbReference type="InterPro" id="IPR001328">
    <property type="entry name" value="Pept_tRNA_hydro"/>
</dbReference>
<evidence type="ECO:0000256" key="6">
    <source>
        <dbReference type="ARBA" id="ARBA00050038"/>
    </source>
</evidence>
<dbReference type="PROSITE" id="PS01195">
    <property type="entry name" value="PEPT_TRNA_HYDROL_1"/>
    <property type="match status" value="1"/>
</dbReference>
<feature type="binding site" evidence="7">
    <location>
        <position position="71"/>
    </location>
    <ligand>
        <name>tRNA</name>
        <dbReference type="ChEBI" id="CHEBI:17843"/>
    </ligand>
</feature>
<evidence type="ECO:0000256" key="5">
    <source>
        <dbReference type="ARBA" id="ARBA00038063"/>
    </source>
</evidence>
<evidence type="ECO:0000256" key="7">
    <source>
        <dbReference type="HAMAP-Rule" id="MF_00083"/>
    </source>
</evidence>
<keyword evidence="4 7" id="KW-0694">RNA-binding</keyword>
<dbReference type="SUPFAM" id="SSF53178">
    <property type="entry name" value="Peptidyl-tRNA hydrolase-like"/>
    <property type="match status" value="1"/>
</dbReference>
<dbReference type="PROSITE" id="PS01196">
    <property type="entry name" value="PEPT_TRNA_HYDROL_2"/>
    <property type="match status" value="1"/>
</dbReference>
<evidence type="ECO:0000256" key="2">
    <source>
        <dbReference type="ARBA" id="ARBA00022555"/>
    </source>
</evidence>
<keyword evidence="3 7" id="KW-0378">Hydrolase</keyword>
<dbReference type="CDD" id="cd00462">
    <property type="entry name" value="PTH"/>
    <property type="match status" value="1"/>
</dbReference>
<evidence type="ECO:0000256" key="3">
    <source>
        <dbReference type="ARBA" id="ARBA00022801"/>
    </source>
</evidence>
<dbReference type="InterPro" id="IPR036416">
    <property type="entry name" value="Pept_tRNA_hydro_sf"/>
</dbReference>
<gene>
    <name evidence="7" type="primary">pth</name>
    <name evidence="10" type="ORF">J2S05_004029</name>
</gene>
<evidence type="ECO:0000256" key="9">
    <source>
        <dbReference type="RuleBase" id="RU004320"/>
    </source>
</evidence>
<keyword evidence="7" id="KW-0963">Cytoplasm</keyword>
<dbReference type="EC" id="3.1.1.29" evidence="1 7"/>
<dbReference type="NCBIfam" id="TIGR00447">
    <property type="entry name" value="pth"/>
    <property type="match status" value="1"/>
</dbReference>
<protein>
    <recommendedName>
        <fullName evidence="6 7">Peptidyl-tRNA hydrolase</fullName>
        <shortName evidence="7">Pth</shortName>
        <ecNumber evidence="1 7">3.1.1.29</ecNumber>
    </recommendedName>
</protein>
<reference evidence="10 11" key="1">
    <citation type="submission" date="2023-07" db="EMBL/GenBank/DDBJ databases">
        <title>Genomic Encyclopedia of Type Strains, Phase IV (KMG-IV): sequencing the most valuable type-strain genomes for metagenomic binning, comparative biology and taxonomic classification.</title>
        <authorList>
            <person name="Goeker M."/>
        </authorList>
    </citation>
    <scope>NUCLEOTIDE SEQUENCE [LARGE SCALE GENOMIC DNA]</scope>
    <source>
        <strain evidence="10 11">DSM 19154</strain>
    </source>
</reference>
<dbReference type="PANTHER" id="PTHR17224">
    <property type="entry name" value="PEPTIDYL-TRNA HYDROLASE"/>
    <property type="match status" value="1"/>
</dbReference>
<comment type="function">
    <text evidence="7">Catalyzes the release of premature peptidyl moieties from peptidyl-tRNA molecules trapped in stalled 50S ribosomal subunits, and thus maintains levels of free tRNAs and 50S ribosomes.</text>
</comment>